<feature type="transmembrane region" description="Helical" evidence="1">
    <location>
        <begin position="391"/>
        <end position="410"/>
    </location>
</feature>
<dbReference type="AlphaFoldDB" id="A0A7W6EA39"/>
<feature type="transmembrane region" description="Helical" evidence="1">
    <location>
        <begin position="228"/>
        <end position="250"/>
    </location>
</feature>
<feature type="transmembrane region" description="Helical" evidence="1">
    <location>
        <begin position="6"/>
        <end position="28"/>
    </location>
</feature>
<feature type="transmembrane region" description="Helical" evidence="1">
    <location>
        <begin position="358"/>
        <end position="379"/>
    </location>
</feature>
<feature type="transmembrane region" description="Helical" evidence="1">
    <location>
        <begin position="416"/>
        <end position="436"/>
    </location>
</feature>
<evidence type="ECO:0000313" key="2">
    <source>
        <dbReference type="EMBL" id="MBB3994815.1"/>
    </source>
</evidence>
<keyword evidence="1" id="KW-0472">Membrane</keyword>
<dbReference type="RefSeq" id="WP_184566168.1">
    <property type="nucleotide sequence ID" value="NZ_JACIEI010000008.1"/>
</dbReference>
<evidence type="ECO:0000313" key="3">
    <source>
        <dbReference type="Proteomes" id="UP000530268"/>
    </source>
</evidence>
<comment type="caution">
    <text evidence="2">The sequence shown here is derived from an EMBL/GenBank/DDBJ whole genome shotgun (WGS) entry which is preliminary data.</text>
</comment>
<feature type="transmembrane region" description="Helical" evidence="1">
    <location>
        <begin position="262"/>
        <end position="288"/>
    </location>
</feature>
<name>A0A7W6EA39_9RHOB</name>
<dbReference type="PANTHER" id="PTHR31303:SF1">
    <property type="entry name" value="CTP-DEPENDENT DIACYLGLYCEROL KINASE 1"/>
    <property type="match status" value="1"/>
</dbReference>
<feature type="transmembrane region" description="Helical" evidence="1">
    <location>
        <begin position="300"/>
        <end position="323"/>
    </location>
</feature>
<dbReference type="PANTHER" id="PTHR31303">
    <property type="entry name" value="CTP-DEPENDENT DIACYLGLYCEROL KINASE 1"/>
    <property type="match status" value="1"/>
</dbReference>
<dbReference type="GO" id="GO:0004143">
    <property type="term" value="F:ATP-dependent diacylglycerol kinase activity"/>
    <property type="evidence" value="ECO:0007669"/>
    <property type="project" value="InterPro"/>
</dbReference>
<feature type="transmembrane region" description="Helical" evidence="1">
    <location>
        <begin position="330"/>
        <end position="352"/>
    </location>
</feature>
<feature type="transmembrane region" description="Helical" evidence="1">
    <location>
        <begin position="186"/>
        <end position="208"/>
    </location>
</feature>
<dbReference type="EC" id="2.7.1.182" evidence="2"/>
<feature type="transmembrane region" description="Helical" evidence="1">
    <location>
        <begin position="40"/>
        <end position="57"/>
    </location>
</feature>
<sequence>MSELLQIAIAFASVAVLLCLMAVVKRLAKTRDISPEVQRKLVHMGTGLYALTLPWLFTDNWPVYMLVGLTLIVMAILRLPAFSKGGIGETLHGVERQSYGDLLLALAVGTVFLLAEGNAILYVLPIATLTLADAAAALTGSRYGRKFFTVEEGQKSIEGSTAFFMITLMISMVCLLLLSDVSRPNVILLAVMVAAFGTLVEADSWRGFDNFFLPTGLMIFLESHMDSPWQSLVLLMGVFLVALVVFLRVAPRLGITGHAARVYTIATFLLITVTAPQNTILPLLAFVIHAFAHRLSPCKAAYPALDIVAAVALASFGWLAIGLITGMNALMYYGLMSAGLCVGLIAVSLGAFSIWVRVGATLVVGVGLFGLYGFLMRYNPASIQWPGDMKFAGAITIGMMVVIGSFRPSLFDTRRAAKLTFLAVIVPGLGYGIKVIGA</sequence>
<feature type="transmembrane region" description="Helical" evidence="1">
    <location>
        <begin position="63"/>
        <end position="81"/>
    </location>
</feature>
<organism evidence="2 3">
    <name type="scientific">Sulfitobacter undariae</name>
    <dbReference type="NCBI Taxonomy" id="1563671"/>
    <lineage>
        <taxon>Bacteria</taxon>
        <taxon>Pseudomonadati</taxon>
        <taxon>Pseudomonadota</taxon>
        <taxon>Alphaproteobacteria</taxon>
        <taxon>Rhodobacterales</taxon>
        <taxon>Roseobacteraceae</taxon>
        <taxon>Sulfitobacter</taxon>
    </lineage>
</organism>
<protein>
    <submittedName>
        <fullName evidence="2">Phytol kinase</fullName>
        <ecNumber evidence="2">2.7.1.182</ecNumber>
    </submittedName>
</protein>
<proteinExistence type="predicted"/>
<dbReference type="Proteomes" id="UP000530268">
    <property type="component" value="Unassembled WGS sequence"/>
</dbReference>
<reference evidence="2 3" key="1">
    <citation type="submission" date="2020-08" db="EMBL/GenBank/DDBJ databases">
        <title>Genomic Encyclopedia of Type Strains, Phase IV (KMG-IV): sequencing the most valuable type-strain genomes for metagenomic binning, comparative biology and taxonomic classification.</title>
        <authorList>
            <person name="Goeker M."/>
        </authorList>
    </citation>
    <scope>NUCLEOTIDE SEQUENCE [LARGE SCALE GENOMIC DNA]</scope>
    <source>
        <strain evidence="2 3">DSM 102234</strain>
    </source>
</reference>
<keyword evidence="2" id="KW-0418">Kinase</keyword>
<feature type="transmembrane region" description="Helical" evidence="1">
    <location>
        <begin position="161"/>
        <end position="179"/>
    </location>
</feature>
<dbReference type="InterPro" id="IPR037997">
    <property type="entry name" value="Dgk1-like"/>
</dbReference>
<keyword evidence="1" id="KW-0812">Transmembrane</keyword>
<dbReference type="EMBL" id="JACIEI010000008">
    <property type="protein sequence ID" value="MBB3994815.1"/>
    <property type="molecule type" value="Genomic_DNA"/>
</dbReference>
<feature type="transmembrane region" description="Helical" evidence="1">
    <location>
        <begin position="102"/>
        <end position="124"/>
    </location>
</feature>
<dbReference type="GO" id="GO:0010276">
    <property type="term" value="F:phytol kinase activity"/>
    <property type="evidence" value="ECO:0007669"/>
    <property type="project" value="UniProtKB-EC"/>
</dbReference>
<keyword evidence="1" id="KW-1133">Transmembrane helix</keyword>
<keyword evidence="3" id="KW-1185">Reference proteome</keyword>
<gene>
    <name evidence="2" type="ORF">GGR95_002464</name>
</gene>
<accession>A0A7W6EA39</accession>
<keyword evidence="2" id="KW-0808">Transferase</keyword>
<evidence type="ECO:0000256" key="1">
    <source>
        <dbReference type="SAM" id="Phobius"/>
    </source>
</evidence>